<dbReference type="OrthoDB" id="2423954at2759"/>
<dbReference type="Proteomes" id="UP000559256">
    <property type="component" value="Unassembled WGS sequence"/>
</dbReference>
<organism evidence="3 4">
    <name type="scientific">Tetrapyrgos nigripes</name>
    <dbReference type="NCBI Taxonomy" id="182062"/>
    <lineage>
        <taxon>Eukaryota</taxon>
        <taxon>Fungi</taxon>
        <taxon>Dikarya</taxon>
        <taxon>Basidiomycota</taxon>
        <taxon>Agaricomycotina</taxon>
        <taxon>Agaricomycetes</taxon>
        <taxon>Agaricomycetidae</taxon>
        <taxon>Agaricales</taxon>
        <taxon>Marasmiineae</taxon>
        <taxon>Marasmiaceae</taxon>
        <taxon>Tetrapyrgos</taxon>
    </lineage>
</organism>
<name>A0A8H5GDQ4_9AGAR</name>
<evidence type="ECO:0000313" key="3">
    <source>
        <dbReference type="EMBL" id="KAF5363042.1"/>
    </source>
</evidence>
<evidence type="ECO:0000313" key="4">
    <source>
        <dbReference type="Proteomes" id="UP000559256"/>
    </source>
</evidence>
<feature type="signal peptide" evidence="2">
    <location>
        <begin position="1"/>
        <end position="19"/>
    </location>
</feature>
<keyword evidence="4" id="KW-1185">Reference proteome</keyword>
<proteinExistence type="predicted"/>
<keyword evidence="2" id="KW-0732">Signal</keyword>
<feature type="chain" id="PRO_5034395930" evidence="2">
    <location>
        <begin position="20"/>
        <end position="560"/>
    </location>
</feature>
<dbReference type="AlphaFoldDB" id="A0A8H5GDQ4"/>
<comment type="caution">
    <text evidence="3">The sequence shown here is derived from an EMBL/GenBank/DDBJ whole genome shotgun (WGS) entry which is preliminary data.</text>
</comment>
<dbReference type="EMBL" id="JAACJM010000035">
    <property type="protein sequence ID" value="KAF5363042.1"/>
    <property type="molecule type" value="Genomic_DNA"/>
</dbReference>
<dbReference type="SUPFAM" id="SSF53098">
    <property type="entry name" value="Ribonuclease H-like"/>
    <property type="match status" value="1"/>
</dbReference>
<evidence type="ECO:0000256" key="2">
    <source>
        <dbReference type="SAM" id="SignalP"/>
    </source>
</evidence>
<feature type="region of interest" description="Disordered" evidence="1">
    <location>
        <begin position="52"/>
        <end position="76"/>
    </location>
</feature>
<dbReference type="InterPro" id="IPR012337">
    <property type="entry name" value="RNaseH-like_sf"/>
</dbReference>
<reference evidence="3 4" key="1">
    <citation type="journal article" date="2020" name="ISME J.">
        <title>Uncovering the hidden diversity of litter-decomposition mechanisms in mushroom-forming fungi.</title>
        <authorList>
            <person name="Floudas D."/>
            <person name="Bentzer J."/>
            <person name="Ahren D."/>
            <person name="Johansson T."/>
            <person name="Persson P."/>
            <person name="Tunlid A."/>
        </authorList>
    </citation>
    <scope>NUCLEOTIDE SEQUENCE [LARGE SCALE GENOMIC DNA]</scope>
    <source>
        <strain evidence="3 4">CBS 291.85</strain>
    </source>
</reference>
<sequence>MEMKFSIWMILGLLRQVKSVNGTKEAMVLHLLKCPNALKKGKKVAWELKAGKGASNDNGTDGDDESSDTETSQPLKRKKLEVYTQTTLKYLKGPDIPFTEVQKEAIKSQFGCATASANLPFCWVDDPEVIALFMMFRSPEQCELAGWILNEEYKKVEEELKECQLILGDYFKENKEAAGYAEDASNLLGWILNHTKVHAIFDETQLEKNPALTKLCAYKTTNLTRWTTHFGSFDCLGDLKDPLQHAAFLKQQLVIDVQVGAEKNSQKKQEMTDSANAQCDLILNLAFWKSLRSIVDDIKPICYAVNICQSDKVCLDQVLLTLGGLFLHFSCHENHVVHEGMRKHLEKCWKSYDRMLGPFQFGPYWSTSRSSTNMSNPALHHLDSPKQNLLSSMPSKSKKKIMCLRLLLSIWPVLGIFVTGKKIKVQSKPPLSKDHQDLAAQLTQAVTSPENDKGPSQISLPAGESLLAIPQYKTLTDDSVEAGENTPGTGSVYVASCAGWQDEVEDLEIEMEIDDLTDGGPNSQLSWPINHRWLPITLKKLFGGTPTQPLDDFMGVQTQC</sequence>
<protein>
    <submittedName>
        <fullName evidence="3">Uncharacterized protein</fullName>
    </submittedName>
</protein>
<accession>A0A8H5GDQ4</accession>
<gene>
    <name evidence="3" type="ORF">D9758_012634</name>
</gene>
<evidence type="ECO:0000256" key="1">
    <source>
        <dbReference type="SAM" id="MobiDB-lite"/>
    </source>
</evidence>